<dbReference type="EMBL" id="CP148066">
    <property type="protein sequence ID" value="WXL28285.1"/>
    <property type="molecule type" value="Genomic_DNA"/>
</dbReference>
<evidence type="ECO:0000313" key="2">
    <source>
        <dbReference type="EMBL" id="WXL28285.1"/>
    </source>
</evidence>
<evidence type="ECO:0000256" key="1">
    <source>
        <dbReference type="SAM" id="SignalP"/>
    </source>
</evidence>
<organism evidence="2 3">
    <name type="scientific">[Mycoplasma] gypis</name>
    <dbReference type="NCBI Taxonomy" id="92404"/>
    <lineage>
        <taxon>Bacteria</taxon>
        <taxon>Bacillati</taxon>
        <taxon>Mycoplasmatota</taxon>
        <taxon>Mycoplasmoidales</taxon>
        <taxon>Metamycoplasmataceae</taxon>
        <taxon>Metamycoplasma</taxon>
    </lineage>
</organism>
<feature type="chain" id="PRO_5045781662" description="Lipoprotein" evidence="1">
    <location>
        <begin position="22"/>
        <end position="302"/>
    </location>
</feature>
<accession>A0ABZ2RPD2</accession>
<evidence type="ECO:0000313" key="3">
    <source>
        <dbReference type="Proteomes" id="UP001460679"/>
    </source>
</evidence>
<gene>
    <name evidence="2" type="ORF">WG616_02870</name>
</gene>
<dbReference type="Proteomes" id="UP001460679">
    <property type="component" value="Chromosome"/>
</dbReference>
<proteinExistence type="predicted"/>
<feature type="signal peptide" evidence="1">
    <location>
        <begin position="1"/>
        <end position="21"/>
    </location>
</feature>
<protein>
    <recommendedName>
        <fullName evidence="4">Lipoprotein</fullName>
    </recommendedName>
</protein>
<keyword evidence="3" id="KW-1185">Reference proteome</keyword>
<dbReference type="RefSeq" id="WP_205498133.1">
    <property type="nucleotide sequence ID" value="NZ_CP148066.1"/>
</dbReference>
<keyword evidence="1" id="KW-0732">Signal</keyword>
<name>A0ABZ2RPD2_9BACT</name>
<reference evidence="2" key="1">
    <citation type="submission" date="2024-03" db="EMBL/GenBank/DDBJ databases">
        <title>Complete genome sequence of Mycoplasma gypis type strain B1/T1.</title>
        <authorList>
            <person name="Spergser J."/>
        </authorList>
    </citation>
    <scope>NUCLEOTIDE SEQUENCE [LARGE SCALE GENOMIC DNA]</scope>
    <source>
        <strain evidence="2">B1/T1</strain>
    </source>
</reference>
<evidence type="ECO:0008006" key="4">
    <source>
        <dbReference type="Google" id="ProtNLM"/>
    </source>
</evidence>
<sequence length="302" mass="34714">MKKTKLGWASIAFLAATTVLATPLVAAQCNQNSKEVAEIKVTSESDLSKLNNDKKIENIATKLYDHVFALTIDSLKNDENWENSIRNISEFKVLDSKNNVHVIKEENIVDLLKDQLWHLHYLNDSFDKNSIITQIKLHLIRETVPSIIEENNDFYLILSTAVDYLISPKILSDLSSKEKVDNLVKVFTRVQNYFINLDIAIWDTVEKNKDENKRQELIAKVSLMYHKIATEITSKLGIEIEGLNNIISNSGHPVPNMKLILKIKNQKDFLTKLNALYNDIQNNKNFAFKFEKEINDLLKELK</sequence>